<evidence type="ECO:0000313" key="1">
    <source>
        <dbReference type="EMBL" id="TEB06224.1"/>
    </source>
</evidence>
<proteinExistence type="predicted"/>
<organism evidence="1 3">
    <name type="scientific">Coprinellus micaceus</name>
    <name type="common">Glistening ink-cap mushroom</name>
    <name type="synonym">Coprinus micaceus</name>
    <dbReference type="NCBI Taxonomy" id="71717"/>
    <lineage>
        <taxon>Eukaryota</taxon>
        <taxon>Fungi</taxon>
        <taxon>Dikarya</taxon>
        <taxon>Basidiomycota</taxon>
        <taxon>Agaricomycotina</taxon>
        <taxon>Agaricomycetes</taxon>
        <taxon>Agaricomycetidae</taxon>
        <taxon>Agaricales</taxon>
        <taxon>Agaricineae</taxon>
        <taxon>Psathyrellaceae</taxon>
        <taxon>Coprinellus</taxon>
    </lineage>
</organism>
<reference evidence="1 3" key="1">
    <citation type="journal article" date="2019" name="Nat. Ecol. Evol.">
        <title>Megaphylogeny resolves global patterns of mushroom evolution.</title>
        <authorList>
            <person name="Varga T."/>
            <person name="Krizsan K."/>
            <person name="Foldi C."/>
            <person name="Dima B."/>
            <person name="Sanchez-Garcia M."/>
            <person name="Sanchez-Ramirez S."/>
            <person name="Szollosi G.J."/>
            <person name="Szarkandi J.G."/>
            <person name="Papp V."/>
            <person name="Albert L."/>
            <person name="Andreopoulos W."/>
            <person name="Angelini C."/>
            <person name="Antonin V."/>
            <person name="Barry K.W."/>
            <person name="Bougher N.L."/>
            <person name="Buchanan P."/>
            <person name="Buyck B."/>
            <person name="Bense V."/>
            <person name="Catcheside P."/>
            <person name="Chovatia M."/>
            <person name="Cooper J."/>
            <person name="Damon W."/>
            <person name="Desjardin D."/>
            <person name="Finy P."/>
            <person name="Geml J."/>
            <person name="Haridas S."/>
            <person name="Hughes K."/>
            <person name="Justo A."/>
            <person name="Karasinski D."/>
            <person name="Kautmanova I."/>
            <person name="Kiss B."/>
            <person name="Kocsube S."/>
            <person name="Kotiranta H."/>
            <person name="LaButti K.M."/>
            <person name="Lechner B.E."/>
            <person name="Liimatainen K."/>
            <person name="Lipzen A."/>
            <person name="Lukacs Z."/>
            <person name="Mihaltcheva S."/>
            <person name="Morgado L.N."/>
            <person name="Niskanen T."/>
            <person name="Noordeloos M.E."/>
            <person name="Ohm R.A."/>
            <person name="Ortiz-Santana B."/>
            <person name="Ovrebo C."/>
            <person name="Racz N."/>
            <person name="Riley R."/>
            <person name="Savchenko A."/>
            <person name="Shiryaev A."/>
            <person name="Soop K."/>
            <person name="Spirin V."/>
            <person name="Szebenyi C."/>
            <person name="Tomsovsky M."/>
            <person name="Tulloss R.E."/>
            <person name="Uehling J."/>
            <person name="Grigoriev I.V."/>
            <person name="Vagvolgyi C."/>
            <person name="Papp T."/>
            <person name="Martin F.M."/>
            <person name="Miettinen O."/>
            <person name="Hibbett D.S."/>
            <person name="Nagy L.G."/>
        </authorList>
    </citation>
    <scope>NUCLEOTIDE SEQUENCE [LARGE SCALE GENOMIC DNA]</scope>
    <source>
        <strain evidence="1 3">FP101781</strain>
    </source>
</reference>
<sequence length="104" mass="11601">MTLGQRPLNPRQCLRLHLGFTSRLFEGLIQAKKRRKLRTPPNRVAARNRTTAFSPGQIDCRMEVGLYMLSRSMVMIMMGGASVHEIWAASGAITVVVGWEGRCG</sequence>
<gene>
    <name evidence="1" type="ORF">FA13DRAFT_1195225</name>
    <name evidence="2" type="ORF">FA13DRAFT_728664</name>
</gene>
<comment type="caution">
    <text evidence="1">The sequence shown here is derived from an EMBL/GenBank/DDBJ whole genome shotgun (WGS) entry which is preliminary data.</text>
</comment>
<name>A0A4Y7RB74_COPMI</name>
<dbReference type="Proteomes" id="UP000298030">
    <property type="component" value="Unassembled WGS sequence"/>
</dbReference>
<keyword evidence="3" id="KW-1185">Reference proteome</keyword>
<dbReference type="AlphaFoldDB" id="A0A4Y7RB74"/>
<protein>
    <submittedName>
        <fullName evidence="1">Uncharacterized protein</fullName>
    </submittedName>
</protein>
<evidence type="ECO:0000313" key="3">
    <source>
        <dbReference type="Proteomes" id="UP000298030"/>
    </source>
</evidence>
<dbReference type="EMBL" id="QPFP01000594">
    <property type="protein sequence ID" value="TEB06224.1"/>
    <property type="molecule type" value="Genomic_DNA"/>
</dbReference>
<accession>A0A4Y7RB74</accession>
<dbReference type="EMBL" id="QPFP01000003">
    <property type="protein sequence ID" value="TEB38170.1"/>
    <property type="molecule type" value="Genomic_DNA"/>
</dbReference>
<evidence type="ECO:0000313" key="2">
    <source>
        <dbReference type="EMBL" id="TEB38170.1"/>
    </source>
</evidence>